<protein>
    <submittedName>
        <fullName evidence="1">Uncharacterized protein</fullName>
    </submittedName>
</protein>
<reference evidence="1 2" key="1">
    <citation type="journal article" date="2019" name="Nat. Ecol. Evol.">
        <title>Megaphylogeny resolves global patterns of mushroom evolution.</title>
        <authorList>
            <person name="Varga T."/>
            <person name="Krizsan K."/>
            <person name="Foldi C."/>
            <person name="Dima B."/>
            <person name="Sanchez-Garcia M."/>
            <person name="Sanchez-Ramirez S."/>
            <person name="Szollosi G.J."/>
            <person name="Szarkandi J.G."/>
            <person name="Papp V."/>
            <person name="Albert L."/>
            <person name="Andreopoulos W."/>
            <person name="Angelini C."/>
            <person name="Antonin V."/>
            <person name="Barry K.W."/>
            <person name="Bougher N.L."/>
            <person name="Buchanan P."/>
            <person name="Buyck B."/>
            <person name="Bense V."/>
            <person name="Catcheside P."/>
            <person name="Chovatia M."/>
            <person name="Cooper J."/>
            <person name="Damon W."/>
            <person name="Desjardin D."/>
            <person name="Finy P."/>
            <person name="Geml J."/>
            <person name="Haridas S."/>
            <person name="Hughes K."/>
            <person name="Justo A."/>
            <person name="Karasinski D."/>
            <person name="Kautmanova I."/>
            <person name="Kiss B."/>
            <person name="Kocsube S."/>
            <person name="Kotiranta H."/>
            <person name="LaButti K.M."/>
            <person name="Lechner B.E."/>
            <person name="Liimatainen K."/>
            <person name="Lipzen A."/>
            <person name="Lukacs Z."/>
            <person name="Mihaltcheva S."/>
            <person name="Morgado L.N."/>
            <person name="Niskanen T."/>
            <person name="Noordeloos M.E."/>
            <person name="Ohm R.A."/>
            <person name="Ortiz-Santana B."/>
            <person name="Ovrebo C."/>
            <person name="Racz N."/>
            <person name="Riley R."/>
            <person name="Savchenko A."/>
            <person name="Shiryaev A."/>
            <person name="Soop K."/>
            <person name="Spirin V."/>
            <person name="Szebenyi C."/>
            <person name="Tomsovsky M."/>
            <person name="Tulloss R.E."/>
            <person name="Uehling J."/>
            <person name="Grigoriev I.V."/>
            <person name="Vagvolgyi C."/>
            <person name="Papp T."/>
            <person name="Martin F.M."/>
            <person name="Miettinen O."/>
            <person name="Hibbett D.S."/>
            <person name="Nagy L.G."/>
        </authorList>
    </citation>
    <scope>NUCLEOTIDE SEQUENCE [LARGE SCALE GENOMIC DNA]</scope>
    <source>
        <strain evidence="1 2">CBS 962.96</strain>
    </source>
</reference>
<dbReference type="AlphaFoldDB" id="A0A4S8M9J3"/>
<gene>
    <name evidence="1" type="ORF">K435DRAFT_795225</name>
</gene>
<evidence type="ECO:0000313" key="2">
    <source>
        <dbReference type="Proteomes" id="UP000297245"/>
    </source>
</evidence>
<proteinExistence type="predicted"/>
<dbReference type="EMBL" id="ML179125">
    <property type="protein sequence ID" value="THU99069.1"/>
    <property type="molecule type" value="Genomic_DNA"/>
</dbReference>
<dbReference type="OrthoDB" id="10264870at2759"/>
<keyword evidence="2" id="KW-1185">Reference proteome</keyword>
<organism evidence="1 2">
    <name type="scientific">Dendrothele bispora (strain CBS 962.96)</name>
    <dbReference type="NCBI Taxonomy" id="1314807"/>
    <lineage>
        <taxon>Eukaryota</taxon>
        <taxon>Fungi</taxon>
        <taxon>Dikarya</taxon>
        <taxon>Basidiomycota</taxon>
        <taxon>Agaricomycotina</taxon>
        <taxon>Agaricomycetes</taxon>
        <taxon>Agaricomycetidae</taxon>
        <taxon>Agaricales</taxon>
        <taxon>Agaricales incertae sedis</taxon>
        <taxon>Dendrothele</taxon>
    </lineage>
</organism>
<dbReference type="Proteomes" id="UP000297245">
    <property type="component" value="Unassembled WGS sequence"/>
</dbReference>
<accession>A0A4S8M9J3</accession>
<evidence type="ECO:0000313" key="1">
    <source>
        <dbReference type="EMBL" id="THU99069.1"/>
    </source>
</evidence>
<name>A0A4S8M9J3_DENBC</name>
<sequence>MSGEDMTLHSSRLKHWTVSLGKHEPERIRALPEVPPPNDPINTDEIARQRGIVLLRENAGSARIHPRMTGIRTGRFLTFQNLNLYPSGFVSRITGIRSIRPAGYLKNADTCR</sequence>